<feature type="compositionally biased region" description="Basic and acidic residues" evidence="1">
    <location>
        <begin position="1"/>
        <end position="21"/>
    </location>
</feature>
<protein>
    <submittedName>
        <fullName evidence="2">Uncharacterized protein</fullName>
    </submittedName>
</protein>
<comment type="caution">
    <text evidence="2">The sequence shown here is derived from an EMBL/GenBank/DDBJ whole genome shotgun (WGS) entry which is preliminary data.</text>
</comment>
<feature type="region of interest" description="Disordered" evidence="1">
    <location>
        <begin position="68"/>
        <end position="104"/>
    </location>
</feature>
<feature type="region of interest" description="Disordered" evidence="1">
    <location>
        <begin position="1"/>
        <end position="55"/>
    </location>
</feature>
<keyword evidence="3" id="KW-1185">Reference proteome</keyword>
<dbReference type="EMBL" id="SPHZ02000012">
    <property type="protein sequence ID" value="KAF0889281.1"/>
    <property type="molecule type" value="Genomic_DNA"/>
</dbReference>
<evidence type="ECO:0000256" key="1">
    <source>
        <dbReference type="SAM" id="MobiDB-lite"/>
    </source>
</evidence>
<sequence>MLQQEPRTDDAVIGKRREDQGRTPCCGLQIAEGRRQSRRASGGTAEQQNRRRTWKTIRRMRVGQLTIGSSLGGFQQDGGIASKQDGSGSQDGGAGIGFASGGPS</sequence>
<dbReference type="Proteomes" id="UP000479710">
    <property type="component" value="Unassembled WGS sequence"/>
</dbReference>
<gene>
    <name evidence="2" type="ORF">E2562_022832</name>
</gene>
<dbReference type="AlphaFoldDB" id="A0A6G1BN97"/>
<evidence type="ECO:0000313" key="3">
    <source>
        <dbReference type="Proteomes" id="UP000479710"/>
    </source>
</evidence>
<evidence type="ECO:0000313" key="2">
    <source>
        <dbReference type="EMBL" id="KAF0889281.1"/>
    </source>
</evidence>
<reference evidence="2 3" key="1">
    <citation type="submission" date="2019-11" db="EMBL/GenBank/DDBJ databases">
        <title>Whole genome sequence of Oryza granulata.</title>
        <authorList>
            <person name="Li W."/>
        </authorList>
    </citation>
    <scope>NUCLEOTIDE SEQUENCE [LARGE SCALE GENOMIC DNA]</scope>
    <source>
        <strain evidence="3">cv. Menghai</strain>
        <tissue evidence="2">Leaf</tissue>
    </source>
</reference>
<accession>A0A6G1BN97</accession>
<organism evidence="2 3">
    <name type="scientific">Oryza meyeriana var. granulata</name>
    <dbReference type="NCBI Taxonomy" id="110450"/>
    <lineage>
        <taxon>Eukaryota</taxon>
        <taxon>Viridiplantae</taxon>
        <taxon>Streptophyta</taxon>
        <taxon>Embryophyta</taxon>
        <taxon>Tracheophyta</taxon>
        <taxon>Spermatophyta</taxon>
        <taxon>Magnoliopsida</taxon>
        <taxon>Liliopsida</taxon>
        <taxon>Poales</taxon>
        <taxon>Poaceae</taxon>
        <taxon>BOP clade</taxon>
        <taxon>Oryzoideae</taxon>
        <taxon>Oryzeae</taxon>
        <taxon>Oryzinae</taxon>
        <taxon>Oryza</taxon>
        <taxon>Oryza meyeriana</taxon>
    </lineage>
</organism>
<name>A0A6G1BN97_9ORYZ</name>
<feature type="compositionally biased region" description="Gly residues" evidence="1">
    <location>
        <begin position="89"/>
        <end position="104"/>
    </location>
</feature>
<proteinExistence type="predicted"/>